<proteinExistence type="predicted"/>
<name>A0ACB9B8Z2_9ASTR</name>
<gene>
    <name evidence="1" type="ORF">L1987_68582</name>
</gene>
<evidence type="ECO:0000313" key="1">
    <source>
        <dbReference type="EMBL" id="KAI3717160.1"/>
    </source>
</evidence>
<keyword evidence="2" id="KW-1185">Reference proteome</keyword>
<dbReference type="EMBL" id="CM042040">
    <property type="protein sequence ID" value="KAI3717160.1"/>
    <property type="molecule type" value="Genomic_DNA"/>
</dbReference>
<accession>A0ACB9B8Z2</accession>
<sequence length="404" mass="44375">MTTTRCGENILLSAFECPHCGERNNEVQFAGEIQPKGSCYRLEVSSGDQKMLDRQVVKSETATIKIPQLDFEIPPESQRGSLSTVEGILVRAADELQALQEERKKVDPQTAEAIDKFIPKLRACATGTSSFTFILDDPAGNSFIENPYAPSLDPSLSIDFYERTPQQQASLGYLVDQSQTREQGNDASSRNQTSEPHGSVGAVAGRRAIAQGNSAEFAETLFRYTAPEELIGFWCHIRKLNVVKATEMMEKVELEIPYFQEVIVMASTCDACGYRNSELKAGGAIPAKGKNVTLVVKNVEDLSRDVIKSDTASVKIPEIDLELAGGTLGGLVTTVEGLVTKISESEFISMPHFPFCRCYFLDLYSHDTFHDVRTVLDFSEYVALQIGAFVSRHFPASRSLASGS</sequence>
<reference evidence="2" key="1">
    <citation type="journal article" date="2022" name="Mol. Ecol. Resour.">
        <title>The genomes of chicory, endive, great burdock and yacon provide insights into Asteraceae palaeo-polyploidization history and plant inulin production.</title>
        <authorList>
            <person name="Fan W."/>
            <person name="Wang S."/>
            <person name="Wang H."/>
            <person name="Wang A."/>
            <person name="Jiang F."/>
            <person name="Liu H."/>
            <person name="Zhao H."/>
            <person name="Xu D."/>
            <person name="Zhang Y."/>
        </authorList>
    </citation>
    <scope>NUCLEOTIDE SEQUENCE [LARGE SCALE GENOMIC DNA]</scope>
    <source>
        <strain evidence="2">cv. Yunnan</strain>
    </source>
</reference>
<comment type="caution">
    <text evidence="1">The sequence shown here is derived from an EMBL/GenBank/DDBJ whole genome shotgun (WGS) entry which is preliminary data.</text>
</comment>
<evidence type="ECO:0000313" key="2">
    <source>
        <dbReference type="Proteomes" id="UP001056120"/>
    </source>
</evidence>
<dbReference type="Proteomes" id="UP001056120">
    <property type="component" value="Linkage Group LG23"/>
</dbReference>
<organism evidence="1 2">
    <name type="scientific">Smallanthus sonchifolius</name>
    <dbReference type="NCBI Taxonomy" id="185202"/>
    <lineage>
        <taxon>Eukaryota</taxon>
        <taxon>Viridiplantae</taxon>
        <taxon>Streptophyta</taxon>
        <taxon>Embryophyta</taxon>
        <taxon>Tracheophyta</taxon>
        <taxon>Spermatophyta</taxon>
        <taxon>Magnoliopsida</taxon>
        <taxon>eudicotyledons</taxon>
        <taxon>Gunneridae</taxon>
        <taxon>Pentapetalae</taxon>
        <taxon>asterids</taxon>
        <taxon>campanulids</taxon>
        <taxon>Asterales</taxon>
        <taxon>Asteraceae</taxon>
        <taxon>Asteroideae</taxon>
        <taxon>Heliantheae alliance</taxon>
        <taxon>Millerieae</taxon>
        <taxon>Smallanthus</taxon>
    </lineage>
</organism>
<protein>
    <submittedName>
        <fullName evidence="1">Uncharacterized protein</fullName>
    </submittedName>
</protein>
<reference evidence="1 2" key="2">
    <citation type="journal article" date="2022" name="Mol. Ecol. Resour.">
        <title>The genomes of chicory, endive, great burdock and yacon provide insights into Asteraceae paleo-polyploidization history and plant inulin production.</title>
        <authorList>
            <person name="Fan W."/>
            <person name="Wang S."/>
            <person name="Wang H."/>
            <person name="Wang A."/>
            <person name="Jiang F."/>
            <person name="Liu H."/>
            <person name="Zhao H."/>
            <person name="Xu D."/>
            <person name="Zhang Y."/>
        </authorList>
    </citation>
    <scope>NUCLEOTIDE SEQUENCE [LARGE SCALE GENOMIC DNA]</scope>
    <source>
        <strain evidence="2">cv. Yunnan</strain>
        <tissue evidence="1">Leaves</tissue>
    </source>
</reference>